<organism evidence="5 6">
    <name type="scientific">Sphingomicrobium sediminis</name>
    <dbReference type="NCBI Taxonomy" id="2950949"/>
    <lineage>
        <taxon>Bacteria</taxon>
        <taxon>Pseudomonadati</taxon>
        <taxon>Pseudomonadota</taxon>
        <taxon>Alphaproteobacteria</taxon>
        <taxon>Sphingomonadales</taxon>
        <taxon>Sphingomonadaceae</taxon>
        <taxon>Sphingomicrobium</taxon>
    </lineage>
</organism>
<keyword evidence="3" id="KW-1133">Transmembrane helix</keyword>
<gene>
    <name evidence="5" type="ORF">NDO55_06280</name>
</gene>
<evidence type="ECO:0000313" key="5">
    <source>
        <dbReference type="EMBL" id="MCM8557423.1"/>
    </source>
</evidence>
<dbReference type="InterPro" id="IPR043128">
    <property type="entry name" value="Rev_trsase/Diguanyl_cyclase"/>
</dbReference>
<evidence type="ECO:0000256" key="3">
    <source>
        <dbReference type="SAM" id="Phobius"/>
    </source>
</evidence>
<dbReference type="GO" id="GO:0052621">
    <property type="term" value="F:diguanylate cyclase activity"/>
    <property type="evidence" value="ECO:0007669"/>
    <property type="project" value="UniProtKB-EC"/>
</dbReference>
<feature type="transmembrane region" description="Helical" evidence="3">
    <location>
        <begin position="54"/>
        <end position="77"/>
    </location>
</feature>
<reference evidence="5" key="1">
    <citation type="submission" date="2022-06" db="EMBL/GenBank/DDBJ databases">
        <title>Sphingomicrobium sedimins sp. nov., a marine bacterium isolated from tidal flat.</title>
        <authorList>
            <person name="Kim C.-H."/>
            <person name="Yoo Y."/>
            <person name="Kim J.-J."/>
        </authorList>
    </citation>
    <scope>NUCLEOTIDE SEQUENCE</scope>
    <source>
        <strain evidence="5">GRR-S6-50</strain>
    </source>
</reference>
<dbReference type="GO" id="GO:1902201">
    <property type="term" value="P:negative regulation of bacterial-type flagellum-dependent cell motility"/>
    <property type="evidence" value="ECO:0007669"/>
    <property type="project" value="TreeGrafter"/>
</dbReference>
<feature type="region of interest" description="Disordered" evidence="2">
    <location>
        <begin position="378"/>
        <end position="415"/>
    </location>
</feature>
<dbReference type="GO" id="GO:0005886">
    <property type="term" value="C:plasma membrane"/>
    <property type="evidence" value="ECO:0007669"/>
    <property type="project" value="TreeGrafter"/>
</dbReference>
<dbReference type="GO" id="GO:0043709">
    <property type="term" value="P:cell adhesion involved in single-species biofilm formation"/>
    <property type="evidence" value="ECO:0007669"/>
    <property type="project" value="TreeGrafter"/>
</dbReference>
<feature type="domain" description="GGDEF" evidence="4">
    <location>
        <begin position="254"/>
        <end position="388"/>
    </location>
</feature>
<sequence>MDRIDNQGSHGELSRVRIASMLGRIRHATPANVMALSIVAYLCFVLPYGEQLAIVVGLRVTALLASAVAAKYVLAALDRGDDLLWPIRFLSLSLFWAGVTWGLLLAAIPIQDVESLGSAFLMLTVVTGLTLIVSAINPVSHILWSFMFGFTLSLGHFLYRIGEMYGVAPALSALSLLLAILICAVGLMRESRETGEIVLENRRLAEELGTLNLQLEETARENDRLAHHDLLSGIGNRRSFEEFAQTIEEQENRDRWNLLLIDLDHFKRVNDQAGHAAGDEVLRSTGSLLKEVAVALPGEAYAARLGGEEFGLLVEGLRDRAVADLNAAILQRFRLIAAPEGYFGQISASIGAARWGAKEKLDAVLRRADQALYRAKEEGRDRAVTAAAAPRNADQSSGVETMSGDSANGVMPNSG</sequence>
<evidence type="ECO:0000259" key="4">
    <source>
        <dbReference type="PROSITE" id="PS50887"/>
    </source>
</evidence>
<comment type="caution">
    <text evidence="5">The sequence shown here is derived from an EMBL/GenBank/DDBJ whole genome shotgun (WGS) entry which is preliminary data.</text>
</comment>
<dbReference type="PANTHER" id="PTHR45138">
    <property type="entry name" value="REGULATORY COMPONENTS OF SENSORY TRANSDUCTION SYSTEM"/>
    <property type="match status" value="1"/>
</dbReference>
<keyword evidence="3" id="KW-0812">Transmembrane</keyword>
<dbReference type="Gene3D" id="3.30.70.270">
    <property type="match status" value="1"/>
</dbReference>
<evidence type="ECO:0000313" key="6">
    <source>
        <dbReference type="Proteomes" id="UP001155128"/>
    </source>
</evidence>
<feature type="transmembrane region" description="Helical" evidence="3">
    <location>
        <begin position="31"/>
        <end position="48"/>
    </location>
</feature>
<dbReference type="AlphaFoldDB" id="A0A9X2J1M4"/>
<protein>
    <recommendedName>
        <fullName evidence="1">diguanylate cyclase</fullName>
        <ecNumber evidence="1">2.7.7.65</ecNumber>
    </recommendedName>
</protein>
<dbReference type="EC" id="2.7.7.65" evidence="1"/>
<feature type="compositionally biased region" description="Polar residues" evidence="2">
    <location>
        <begin position="394"/>
        <end position="415"/>
    </location>
</feature>
<dbReference type="SUPFAM" id="SSF55073">
    <property type="entry name" value="Nucleotide cyclase"/>
    <property type="match status" value="1"/>
</dbReference>
<evidence type="ECO:0000256" key="1">
    <source>
        <dbReference type="ARBA" id="ARBA00012528"/>
    </source>
</evidence>
<dbReference type="CDD" id="cd01949">
    <property type="entry name" value="GGDEF"/>
    <property type="match status" value="1"/>
</dbReference>
<feature type="transmembrane region" description="Helical" evidence="3">
    <location>
        <begin position="165"/>
        <end position="187"/>
    </location>
</feature>
<feature type="compositionally biased region" description="Low complexity" evidence="2">
    <location>
        <begin position="384"/>
        <end position="393"/>
    </location>
</feature>
<name>A0A9X2J1M4_9SPHN</name>
<keyword evidence="3" id="KW-0472">Membrane</keyword>
<evidence type="ECO:0000256" key="2">
    <source>
        <dbReference type="SAM" id="MobiDB-lite"/>
    </source>
</evidence>
<dbReference type="RefSeq" id="WP_252113466.1">
    <property type="nucleotide sequence ID" value="NZ_JAMSHT010000001.1"/>
</dbReference>
<keyword evidence="6" id="KW-1185">Reference proteome</keyword>
<dbReference type="EMBL" id="JAMSHT010000001">
    <property type="protein sequence ID" value="MCM8557423.1"/>
    <property type="molecule type" value="Genomic_DNA"/>
</dbReference>
<feature type="transmembrane region" description="Helical" evidence="3">
    <location>
        <begin position="89"/>
        <end position="110"/>
    </location>
</feature>
<accession>A0A9X2J1M4</accession>
<dbReference type="Proteomes" id="UP001155128">
    <property type="component" value="Unassembled WGS sequence"/>
</dbReference>
<dbReference type="InterPro" id="IPR050469">
    <property type="entry name" value="Diguanylate_Cyclase"/>
</dbReference>
<dbReference type="Pfam" id="PF00990">
    <property type="entry name" value="GGDEF"/>
    <property type="match status" value="1"/>
</dbReference>
<proteinExistence type="predicted"/>
<feature type="transmembrane region" description="Helical" evidence="3">
    <location>
        <begin position="116"/>
        <end position="135"/>
    </location>
</feature>
<dbReference type="InterPro" id="IPR029787">
    <property type="entry name" value="Nucleotide_cyclase"/>
</dbReference>
<dbReference type="NCBIfam" id="TIGR00254">
    <property type="entry name" value="GGDEF"/>
    <property type="match status" value="1"/>
</dbReference>
<dbReference type="PANTHER" id="PTHR45138:SF24">
    <property type="entry name" value="DIGUANYLATE CYCLASE DGCC-RELATED"/>
    <property type="match status" value="1"/>
</dbReference>
<dbReference type="PROSITE" id="PS50887">
    <property type="entry name" value="GGDEF"/>
    <property type="match status" value="1"/>
</dbReference>
<feature type="transmembrane region" description="Helical" evidence="3">
    <location>
        <begin position="142"/>
        <end position="159"/>
    </location>
</feature>
<dbReference type="InterPro" id="IPR000160">
    <property type="entry name" value="GGDEF_dom"/>
</dbReference>
<dbReference type="SMART" id="SM00267">
    <property type="entry name" value="GGDEF"/>
    <property type="match status" value="1"/>
</dbReference>